<accession>A0AC34RPH6</accession>
<dbReference type="WBParaSite" id="JU765_v2.g8964.t1">
    <property type="protein sequence ID" value="JU765_v2.g8964.t1"/>
    <property type="gene ID" value="JU765_v2.g8964"/>
</dbReference>
<evidence type="ECO:0000313" key="1">
    <source>
        <dbReference type="Proteomes" id="UP000887576"/>
    </source>
</evidence>
<protein>
    <submittedName>
        <fullName evidence="2">Serine protease</fullName>
    </submittedName>
</protein>
<proteinExistence type="predicted"/>
<sequence length="350" mass="38838">MTHVQSYAIVKDDNTGIQKSIPVVHNAIPFLTLEHLFPNAYGLQYVVNGNIFGLIFDEDKFLLPEVDLTDTVFEVVYKPVIVPPVNHQPCLALEFVRALAEIIHQNLMLKKEREDAKSFHCSVALDRTVPIVDPAYSAVIDRWGSRVFNVNGGLEGCCVLLDKGFILTASSLKFTVNETYPVRDIAGRVVSAKCLFDSPQLDFAILHSDDFPDLSYFIGSIGRGSKYYTFGYPRDGADKPLITSGIVETLDPDRFHLNGSRKGFSGNPVFDGFGNLAGIFLGTNRTLSTDSTFDEQSTSRILPINVIVARIYEIRRKQRLAGPPKEDKLVVQFAEVPADDAEIHKLAVSK</sequence>
<dbReference type="Proteomes" id="UP000887576">
    <property type="component" value="Unplaced"/>
</dbReference>
<reference evidence="2" key="1">
    <citation type="submission" date="2022-11" db="UniProtKB">
        <authorList>
            <consortium name="WormBaseParasite"/>
        </authorList>
    </citation>
    <scope>IDENTIFICATION</scope>
</reference>
<name>A0AC34RPH6_9BILA</name>
<organism evidence="1 2">
    <name type="scientific">Panagrolaimus sp. JU765</name>
    <dbReference type="NCBI Taxonomy" id="591449"/>
    <lineage>
        <taxon>Eukaryota</taxon>
        <taxon>Metazoa</taxon>
        <taxon>Ecdysozoa</taxon>
        <taxon>Nematoda</taxon>
        <taxon>Chromadorea</taxon>
        <taxon>Rhabditida</taxon>
        <taxon>Tylenchina</taxon>
        <taxon>Panagrolaimomorpha</taxon>
        <taxon>Panagrolaimoidea</taxon>
        <taxon>Panagrolaimidae</taxon>
        <taxon>Panagrolaimus</taxon>
    </lineage>
</organism>
<evidence type="ECO:0000313" key="2">
    <source>
        <dbReference type="WBParaSite" id="JU765_v2.g8964.t1"/>
    </source>
</evidence>